<proteinExistence type="predicted"/>
<gene>
    <name evidence="1" type="ORF">SK128_012217</name>
</gene>
<protein>
    <submittedName>
        <fullName evidence="1">Uncharacterized protein</fullName>
    </submittedName>
</protein>
<organism evidence="1 2">
    <name type="scientific">Halocaridina rubra</name>
    <name type="common">Hawaiian red shrimp</name>
    <dbReference type="NCBI Taxonomy" id="373956"/>
    <lineage>
        <taxon>Eukaryota</taxon>
        <taxon>Metazoa</taxon>
        <taxon>Ecdysozoa</taxon>
        <taxon>Arthropoda</taxon>
        <taxon>Crustacea</taxon>
        <taxon>Multicrustacea</taxon>
        <taxon>Malacostraca</taxon>
        <taxon>Eumalacostraca</taxon>
        <taxon>Eucarida</taxon>
        <taxon>Decapoda</taxon>
        <taxon>Pleocyemata</taxon>
        <taxon>Caridea</taxon>
        <taxon>Atyoidea</taxon>
        <taxon>Atyidae</taxon>
        <taxon>Halocaridina</taxon>
    </lineage>
</organism>
<evidence type="ECO:0000313" key="2">
    <source>
        <dbReference type="Proteomes" id="UP001381693"/>
    </source>
</evidence>
<sequence>MAMMSRGREGCYALEKDGGDKEVYEAEEADGVAGSSRCGLLQLKLGNFSNNSVYNCTLTGVRSGLTRHGDAVLNVTEDRATFDFGLSIKDSTLQCFWKYK</sequence>
<evidence type="ECO:0000313" key="1">
    <source>
        <dbReference type="EMBL" id="KAK7073903.1"/>
    </source>
</evidence>
<dbReference type="EMBL" id="JAXCGZ010011967">
    <property type="protein sequence ID" value="KAK7073903.1"/>
    <property type="molecule type" value="Genomic_DNA"/>
</dbReference>
<keyword evidence="2" id="KW-1185">Reference proteome</keyword>
<dbReference type="Proteomes" id="UP001381693">
    <property type="component" value="Unassembled WGS sequence"/>
</dbReference>
<dbReference type="AlphaFoldDB" id="A0AAN8X4F5"/>
<name>A0AAN8X4F5_HALRR</name>
<comment type="caution">
    <text evidence="1">The sequence shown here is derived from an EMBL/GenBank/DDBJ whole genome shotgun (WGS) entry which is preliminary data.</text>
</comment>
<feature type="non-terminal residue" evidence="1">
    <location>
        <position position="100"/>
    </location>
</feature>
<accession>A0AAN8X4F5</accession>
<reference evidence="1 2" key="1">
    <citation type="submission" date="2023-11" db="EMBL/GenBank/DDBJ databases">
        <title>Halocaridina rubra genome assembly.</title>
        <authorList>
            <person name="Smith C."/>
        </authorList>
    </citation>
    <scope>NUCLEOTIDE SEQUENCE [LARGE SCALE GENOMIC DNA]</scope>
    <source>
        <strain evidence="1">EP-1</strain>
        <tissue evidence="1">Whole</tissue>
    </source>
</reference>